<name>E6MIW1_9FIRM</name>
<dbReference type="Gene3D" id="3.40.50.300">
    <property type="entry name" value="P-loop containing nucleotide triphosphate hydrolases"/>
    <property type="match status" value="1"/>
</dbReference>
<dbReference type="PANTHER" id="PTHR34301">
    <property type="entry name" value="DNA-BINDING PROTEIN-RELATED"/>
    <property type="match status" value="1"/>
</dbReference>
<proteinExistence type="predicted"/>
<dbReference type="GO" id="GO:0005524">
    <property type="term" value="F:ATP binding"/>
    <property type="evidence" value="ECO:0007669"/>
    <property type="project" value="InterPro"/>
</dbReference>
<dbReference type="AlphaFoldDB" id="E6MIW1"/>
<evidence type="ECO:0000313" key="3">
    <source>
        <dbReference type="Proteomes" id="UP000004754"/>
    </source>
</evidence>
<dbReference type="InterPro" id="IPR011579">
    <property type="entry name" value="ATPase_dom"/>
</dbReference>
<dbReference type="InterPro" id="IPR027417">
    <property type="entry name" value="P-loop_NTPase"/>
</dbReference>
<protein>
    <recommendedName>
        <fullName evidence="1">AAA+ ATPase domain-containing protein</fullName>
    </recommendedName>
</protein>
<dbReference type="RefSeq" id="WP_006599368.1">
    <property type="nucleotide sequence ID" value="NZ_GL622359.1"/>
</dbReference>
<dbReference type="eggNOG" id="COG1672">
    <property type="taxonomic scope" value="Bacteria"/>
</dbReference>
<evidence type="ECO:0000259" key="1">
    <source>
        <dbReference type="SMART" id="SM00382"/>
    </source>
</evidence>
<dbReference type="OrthoDB" id="1550566at2"/>
<reference evidence="2 3" key="1">
    <citation type="submission" date="2010-12" db="EMBL/GenBank/DDBJ databases">
        <authorList>
            <person name="Muzny D."/>
            <person name="Qin X."/>
            <person name="Deng J."/>
            <person name="Jiang H."/>
            <person name="Liu Y."/>
            <person name="Qu J."/>
            <person name="Song X.-Z."/>
            <person name="Zhang L."/>
            <person name="Thornton R."/>
            <person name="Coyle M."/>
            <person name="Francisco L."/>
            <person name="Jackson L."/>
            <person name="Javaid M."/>
            <person name="Korchina V."/>
            <person name="Kovar C."/>
            <person name="Mata R."/>
            <person name="Mathew T."/>
            <person name="Ngo R."/>
            <person name="Nguyen L."/>
            <person name="Nguyen N."/>
            <person name="Okwuonu G."/>
            <person name="Ongeri F."/>
            <person name="Pham C."/>
            <person name="Simmons D."/>
            <person name="Wilczek-Boney K."/>
            <person name="Hale W."/>
            <person name="Jakkamsetti A."/>
            <person name="Pham P."/>
            <person name="Ruth R."/>
            <person name="San Lucas F."/>
            <person name="Warren J."/>
            <person name="Zhang J."/>
            <person name="Zhao Z."/>
            <person name="Zhou C."/>
            <person name="Zhu D."/>
            <person name="Lee S."/>
            <person name="Bess C."/>
            <person name="Blankenburg K."/>
            <person name="Forbes L."/>
            <person name="Fu Q."/>
            <person name="Gubbala S."/>
            <person name="Hirani K."/>
            <person name="Jayaseelan J.C."/>
            <person name="Lara F."/>
            <person name="Munidasa M."/>
            <person name="Palculict T."/>
            <person name="Patil S."/>
            <person name="Pu L.-L."/>
            <person name="Saada N."/>
            <person name="Tang L."/>
            <person name="Weissenberger G."/>
            <person name="Zhu Y."/>
            <person name="Hemphill L."/>
            <person name="Shang Y."/>
            <person name="Youmans B."/>
            <person name="Ayvaz T."/>
            <person name="Ross M."/>
            <person name="Santibanez J."/>
            <person name="Aqrawi P."/>
            <person name="Gross S."/>
            <person name="Joshi V."/>
            <person name="Fowler G."/>
            <person name="Nazareth L."/>
            <person name="Reid J."/>
            <person name="Worley K."/>
            <person name="Petrosino J."/>
            <person name="Highlander S."/>
            <person name="Gibbs R."/>
        </authorList>
    </citation>
    <scope>NUCLEOTIDE SEQUENCE [LARGE SCALE GENOMIC DNA]</scope>
    <source>
        <strain evidence="2 3">ATCC 23263</strain>
    </source>
</reference>
<gene>
    <name evidence="2" type="ORF">HMP0721_1946</name>
</gene>
<dbReference type="SUPFAM" id="SSF52540">
    <property type="entry name" value="P-loop containing nucleoside triphosphate hydrolases"/>
    <property type="match status" value="1"/>
</dbReference>
<dbReference type="PANTHER" id="PTHR34301:SF8">
    <property type="entry name" value="ATPASE DOMAIN-CONTAINING PROTEIN"/>
    <property type="match status" value="1"/>
</dbReference>
<comment type="caution">
    <text evidence="2">The sequence shown here is derived from an EMBL/GenBank/DDBJ whole genome shotgun (WGS) entry which is preliminary data.</text>
</comment>
<organism evidence="2 3">
    <name type="scientific">Pseudoramibacter alactolyticus ATCC 23263</name>
    <dbReference type="NCBI Taxonomy" id="887929"/>
    <lineage>
        <taxon>Bacteria</taxon>
        <taxon>Bacillati</taxon>
        <taxon>Bacillota</taxon>
        <taxon>Clostridia</taxon>
        <taxon>Eubacteriales</taxon>
        <taxon>Eubacteriaceae</taxon>
        <taxon>Pseudoramibacter</taxon>
    </lineage>
</organism>
<accession>E6MIW1</accession>
<keyword evidence="3" id="KW-1185">Reference proteome</keyword>
<evidence type="ECO:0000313" key="2">
    <source>
        <dbReference type="EMBL" id="EFV00986.1"/>
    </source>
</evidence>
<dbReference type="Pfam" id="PF01637">
    <property type="entry name" value="ATPase_2"/>
    <property type="match status" value="1"/>
</dbReference>
<dbReference type="InterPro" id="IPR003593">
    <property type="entry name" value="AAA+_ATPase"/>
</dbReference>
<dbReference type="STRING" id="887929.HMP0721_1946"/>
<dbReference type="EMBL" id="AEQN01000024">
    <property type="protein sequence ID" value="EFV00986.1"/>
    <property type="molecule type" value="Genomic_DNA"/>
</dbReference>
<feature type="domain" description="AAA+ ATPase" evidence="1">
    <location>
        <begin position="40"/>
        <end position="209"/>
    </location>
</feature>
<dbReference type="Proteomes" id="UP000004754">
    <property type="component" value="Unassembled WGS sequence"/>
</dbReference>
<sequence>MAAYQKNPFTLSFGRKPAHYISRLNQSQKIIETFTLAPVTEQLFVITGVRGSGKTVLMAGIANELDRKDEWIVIRLSPDEDDLVTTLCANLYHHQKVHQTFLKADVAVHVLGIGVTVENQSPAMTALNAIEEMLTAIASRHQKVLIAIDEVTNTKQIRKLASAFQLLIGNEQPIFLLMTGLYENIKNLQDQKNLTFLYRAPKIFLDPLDLGAIRDAYRRVFNIDEATAIQMAKMTKGYPFAFQVLGYICWELGEIDIRRLPEIRSRYDQILSEAVYSKIWSELSNEDRKILRAIAEQDDADNIKVQAIRQTSGMPSNKFSVYRQRLKERGLLDTRQYGYVSLSLPRFAAFVKVNA</sequence>
<dbReference type="HOGENOM" id="CLU_058580_1_0_9"/>
<dbReference type="SMART" id="SM00382">
    <property type="entry name" value="AAA"/>
    <property type="match status" value="1"/>
</dbReference>